<accession>A0A9W9LXT3</accession>
<dbReference type="EMBL" id="JAPQKQ010000009">
    <property type="protein sequence ID" value="KAJ5182021.1"/>
    <property type="molecule type" value="Genomic_DNA"/>
</dbReference>
<evidence type="ECO:0000313" key="2">
    <source>
        <dbReference type="Proteomes" id="UP001150942"/>
    </source>
</evidence>
<comment type="caution">
    <text evidence="1">The sequence shown here is derived from an EMBL/GenBank/DDBJ whole genome shotgun (WGS) entry which is preliminary data.</text>
</comment>
<reference evidence="1" key="1">
    <citation type="submission" date="2022-11" db="EMBL/GenBank/DDBJ databases">
        <authorList>
            <person name="Petersen C."/>
        </authorList>
    </citation>
    <scope>NUCLEOTIDE SEQUENCE</scope>
    <source>
        <strain evidence="1">IBT 20477</strain>
    </source>
</reference>
<keyword evidence="2" id="KW-1185">Reference proteome</keyword>
<evidence type="ECO:0000313" key="1">
    <source>
        <dbReference type="EMBL" id="KAJ5182021.1"/>
    </source>
</evidence>
<proteinExistence type="predicted"/>
<reference evidence="1" key="2">
    <citation type="journal article" date="2023" name="IMA Fungus">
        <title>Comparative genomic study of the Penicillium genus elucidates a diverse pangenome and 15 lateral gene transfer events.</title>
        <authorList>
            <person name="Petersen C."/>
            <person name="Sorensen T."/>
            <person name="Nielsen M.R."/>
            <person name="Sondergaard T.E."/>
            <person name="Sorensen J.L."/>
            <person name="Fitzpatrick D.A."/>
            <person name="Frisvad J.C."/>
            <person name="Nielsen K.L."/>
        </authorList>
    </citation>
    <scope>NUCLEOTIDE SEQUENCE</scope>
    <source>
        <strain evidence="1">IBT 20477</strain>
    </source>
</reference>
<protein>
    <submittedName>
        <fullName evidence="1">Uncharacterized protein</fullName>
    </submittedName>
</protein>
<organism evidence="1 2">
    <name type="scientific">Penicillium cf. viridicatum</name>
    <dbReference type="NCBI Taxonomy" id="2972119"/>
    <lineage>
        <taxon>Eukaryota</taxon>
        <taxon>Fungi</taxon>
        <taxon>Dikarya</taxon>
        <taxon>Ascomycota</taxon>
        <taxon>Pezizomycotina</taxon>
        <taxon>Eurotiomycetes</taxon>
        <taxon>Eurotiomycetidae</taxon>
        <taxon>Eurotiales</taxon>
        <taxon>Aspergillaceae</taxon>
        <taxon>Penicillium</taxon>
    </lineage>
</organism>
<dbReference type="AlphaFoldDB" id="A0A9W9LXT3"/>
<sequence>MVFKDPDIRTCCHDLDTEISTEFSTTEMTNSWHYSEANIKASLRVKLPTPDDISQTVATV</sequence>
<name>A0A9W9LXT3_9EURO</name>
<dbReference type="Proteomes" id="UP001150942">
    <property type="component" value="Unassembled WGS sequence"/>
</dbReference>
<gene>
    <name evidence="1" type="ORF">N7449_012168</name>
</gene>